<name>A0A2P6QYT2_ROSCH</name>
<sequence length="58" mass="6390">MTGVPSIPGIERSLLAYTTMIFLGLNCALAFSCIKFIISLVQNIHQIKVIRITNQVVV</sequence>
<dbReference type="AlphaFoldDB" id="A0A2P6QYT2"/>
<dbReference type="EMBL" id="PDCK01000042">
    <property type="protein sequence ID" value="PRQ39348.1"/>
    <property type="molecule type" value="Genomic_DNA"/>
</dbReference>
<keyword evidence="1" id="KW-0472">Membrane</keyword>
<keyword evidence="1" id="KW-0812">Transmembrane</keyword>
<keyword evidence="1" id="KW-1133">Transmembrane helix</keyword>
<dbReference type="Proteomes" id="UP000238479">
    <property type="component" value="Chromosome 4"/>
</dbReference>
<dbReference type="Gramene" id="PRQ39348">
    <property type="protein sequence ID" value="PRQ39348"/>
    <property type="gene ID" value="RchiOBHm_Chr4g0424181"/>
</dbReference>
<feature type="transmembrane region" description="Helical" evidence="1">
    <location>
        <begin position="14"/>
        <end position="38"/>
    </location>
</feature>
<proteinExistence type="predicted"/>
<gene>
    <name evidence="2" type="ORF">RchiOBHm_Chr4g0424181</name>
</gene>
<keyword evidence="3" id="KW-1185">Reference proteome</keyword>
<evidence type="ECO:0000313" key="3">
    <source>
        <dbReference type="Proteomes" id="UP000238479"/>
    </source>
</evidence>
<protein>
    <submittedName>
        <fullName evidence="2">Uncharacterized protein</fullName>
    </submittedName>
</protein>
<organism evidence="2 3">
    <name type="scientific">Rosa chinensis</name>
    <name type="common">China rose</name>
    <dbReference type="NCBI Taxonomy" id="74649"/>
    <lineage>
        <taxon>Eukaryota</taxon>
        <taxon>Viridiplantae</taxon>
        <taxon>Streptophyta</taxon>
        <taxon>Embryophyta</taxon>
        <taxon>Tracheophyta</taxon>
        <taxon>Spermatophyta</taxon>
        <taxon>Magnoliopsida</taxon>
        <taxon>eudicotyledons</taxon>
        <taxon>Gunneridae</taxon>
        <taxon>Pentapetalae</taxon>
        <taxon>rosids</taxon>
        <taxon>fabids</taxon>
        <taxon>Rosales</taxon>
        <taxon>Rosaceae</taxon>
        <taxon>Rosoideae</taxon>
        <taxon>Rosoideae incertae sedis</taxon>
        <taxon>Rosa</taxon>
    </lineage>
</organism>
<comment type="caution">
    <text evidence="2">The sequence shown here is derived from an EMBL/GenBank/DDBJ whole genome shotgun (WGS) entry which is preliminary data.</text>
</comment>
<evidence type="ECO:0000256" key="1">
    <source>
        <dbReference type="SAM" id="Phobius"/>
    </source>
</evidence>
<accession>A0A2P6QYT2</accession>
<reference evidence="2 3" key="1">
    <citation type="journal article" date="2018" name="Nat. Genet.">
        <title>The Rosa genome provides new insights in the design of modern roses.</title>
        <authorList>
            <person name="Bendahmane M."/>
        </authorList>
    </citation>
    <scope>NUCLEOTIDE SEQUENCE [LARGE SCALE GENOMIC DNA]</scope>
    <source>
        <strain evidence="3">cv. Old Blush</strain>
    </source>
</reference>
<evidence type="ECO:0000313" key="2">
    <source>
        <dbReference type="EMBL" id="PRQ39348.1"/>
    </source>
</evidence>